<name>A0ABW8ET84_9BURK</name>
<organism evidence="1 2">
    <name type="scientific">Herbaspirillum chlorophenolicum</name>
    <dbReference type="NCBI Taxonomy" id="211589"/>
    <lineage>
        <taxon>Bacteria</taxon>
        <taxon>Pseudomonadati</taxon>
        <taxon>Pseudomonadota</taxon>
        <taxon>Betaproteobacteria</taxon>
        <taxon>Burkholderiales</taxon>
        <taxon>Oxalobacteraceae</taxon>
        <taxon>Herbaspirillum</taxon>
    </lineage>
</organism>
<keyword evidence="2" id="KW-1185">Reference proteome</keyword>
<sequence length="165" mass="17450">MWNAAVVAILIAVAGVFATKNSRTLDGVQASLAASTAAEMGIYRNAVINYFTAHDSSPGVVTTAVLKSGGYLPSWSRLYQQSTPLAWSNYRDASGIIYIYTTTLPDRNLVAELASLAQNSVLFGVYDSTTNKLQSPTAGNTNIPTSAISAMSIPNGAPVWIAMIK</sequence>
<dbReference type="InterPro" id="IPR009987">
    <property type="entry name" value="IM_PilM"/>
</dbReference>
<dbReference type="Gene3D" id="3.30.1300.90">
    <property type="entry name" value="PilM protein, N-terminal domain"/>
    <property type="match status" value="1"/>
</dbReference>
<comment type="caution">
    <text evidence="1">The sequence shown here is derived from an EMBL/GenBank/DDBJ whole genome shotgun (WGS) entry which is preliminary data.</text>
</comment>
<protein>
    <submittedName>
        <fullName evidence="1">Type IV pilus biogenesis protein PilM</fullName>
    </submittedName>
</protein>
<reference evidence="1 2" key="1">
    <citation type="submission" date="2024-10" db="EMBL/GenBank/DDBJ databases">
        <title>The Natural Products Discovery Center: Release of the First 8490 Sequenced Strains for Exploring Actinobacteria Biosynthetic Diversity.</title>
        <authorList>
            <person name="Kalkreuter E."/>
            <person name="Kautsar S.A."/>
            <person name="Yang D."/>
            <person name="Bader C.D."/>
            <person name="Teijaro C.N."/>
            <person name="Fluegel L."/>
            <person name="Davis C.M."/>
            <person name="Simpson J.R."/>
            <person name="Lauterbach L."/>
            <person name="Steele A.D."/>
            <person name="Gui C."/>
            <person name="Meng S."/>
            <person name="Li G."/>
            <person name="Viehrig K."/>
            <person name="Ye F."/>
            <person name="Su P."/>
            <person name="Kiefer A.F."/>
            <person name="Nichols A."/>
            <person name="Cepeda A.J."/>
            <person name="Yan W."/>
            <person name="Fan B."/>
            <person name="Jiang Y."/>
            <person name="Adhikari A."/>
            <person name="Zheng C.-J."/>
            <person name="Schuster L."/>
            <person name="Cowan T.M."/>
            <person name="Smanski M.J."/>
            <person name="Chevrette M.G."/>
            <person name="De Carvalho L.P.S."/>
            <person name="Shen B."/>
        </authorList>
    </citation>
    <scope>NUCLEOTIDE SEQUENCE [LARGE SCALE GENOMIC DNA]</scope>
    <source>
        <strain evidence="1 2">NPDC087045</strain>
    </source>
</reference>
<gene>
    <name evidence="1" type="primary">pilM</name>
    <name evidence="1" type="ORF">ACIPEN_02465</name>
</gene>
<dbReference type="Pfam" id="PF07419">
    <property type="entry name" value="PilM"/>
    <property type="match status" value="1"/>
</dbReference>
<proteinExistence type="predicted"/>
<evidence type="ECO:0000313" key="1">
    <source>
        <dbReference type="EMBL" id="MFJ3044671.1"/>
    </source>
</evidence>
<evidence type="ECO:0000313" key="2">
    <source>
        <dbReference type="Proteomes" id="UP001617427"/>
    </source>
</evidence>
<dbReference type="EMBL" id="JBIUZV010000001">
    <property type="protein sequence ID" value="MFJ3044671.1"/>
    <property type="molecule type" value="Genomic_DNA"/>
</dbReference>
<dbReference type="Proteomes" id="UP001617427">
    <property type="component" value="Unassembled WGS sequence"/>
</dbReference>
<accession>A0ABW8ET84</accession>
<dbReference type="RefSeq" id="WP_050468527.1">
    <property type="nucleotide sequence ID" value="NZ_JBIUZV010000001.1"/>
</dbReference>
<dbReference type="InterPro" id="IPR041883">
    <property type="entry name" value="PilM_N-ter"/>
</dbReference>